<dbReference type="PANTHER" id="PTHR42650:SF1">
    <property type="entry name" value="GUIDED ENTRY OF TAIL-ANCHORED PROTEINS FACTOR 1"/>
    <property type="match status" value="1"/>
</dbReference>
<organism evidence="12 13">
    <name type="scientific">Neodiprion lecontei</name>
    <name type="common">Redheaded pine sawfly</name>
    <dbReference type="NCBI Taxonomy" id="441921"/>
    <lineage>
        <taxon>Eukaryota</taxon>
        <taxon>Metazoa</taxon>
        <taxon>Ecdysozoa</taxon>
        <taxon>Arthropoda</taxon>
        <taxon>Hexapoda</taxon>
        <taxon>Insecta</taxon>
        <taxon>Pterygota</taxon>
        <taxon>Neoptera</taxon>
        <taxon>Endopterygota</taxon>
        <taxon>Hymenoptera</taxon>
        <taxon>Tenthredinoidea</taxon>
        <taxon>Diprionidae</taxon>
        <taxon>Diprioninae</taxon>
        <taxon>Neodiprion</taxon>
    </lineage>
</organism>
<evidence type="ECO:0000313" key="13">
    <source>
        <dbReference type="RefSeq" id="XP_046587610.1"/>
    </source>
</evidence>
<evidence type="ECO:0000256" key="6">
    <source>
        <dbReference type="ARBA" id="ARBA00022989"/>
    </source>
</evidence>
<keyword evidence="4 10" id="KW-0812">Transmembrane</keyword>
<dbReference type="Gene3D" id="1.10.287.660">
    <property type="entry name" value="Helix hairpin bin"/>
    <property type="match status" value="1"/>
</dbReference>
<protein>
    <recommendedName>
        <fullName evidence="3">Guided entry of tail-anchored proteins factor 1</fullName>
    </recommendedName>
    <alternativeName>
        <fullName evidence="8">Tail-anchored protein insertion receptor WRB</fullName>
    </alternativeName>
    <alternativeName>
        <fullName evidence="9">Tryptophan-rich basic protein</fullName>
    </alternativeName>
</protein>
<evidence type="ECO:0000256" key="8">
    <source>
        <dbReference type="ARBA" id="ARBA00032437"/>
    </source>
</evidence>
<gene>
    <name evidence="13" type="primary">LOC107218909</name>
</gene>
<dbReference type="GeneID" id="107218909"/>
<evidence type="ECO:0000256" key="3">
    <source>
        <dbReference type="ARBA" id="ARBA00017951"/>
    </source>
</evidence>
<feature type="signal peptide" evidence="11">
    <location>
        <begin position="1"/>
        <end position="22"/>
    </location>
</feature>
<proteinExistence type="inferred from homology"/>
<evidence type="ECO:0000256" key="1">
    <source>
        <dbReference type="ARBA" id="ARBA00004477"/>
    </source>
</evidence>
<evidence type="ECO:0000256" key="5">
    <source>
        <dbReference type="ARBA" id="ARBA00022824"/>
    </source>
</evidence>
<reference evidence="13" key="1">
    <citation type="submission" date="2025-08" db="UniProtKB">
        <authorList>
            <consortium name="RefSeq"/>
        </authorList>
    </citation>
    <scope>IDENTIFICATION</scope>
    <source>
        <tissue evidence="13">Thorax and Abdomen</tissue>
    </source>
</reference>
<keyword evidence="6 10" id="KW-1133">Transmembrane helix</keyword>
<evidence type="ECO:0000256" key="2">
    <source>
        <dbReference type="ARBA" id="ARBA00010799"/>
    </source>
</evidence>
<evidence type="ECO:0000256" key="4">
    <source>
        <dbReference type="ARBA" id="ARBA00022692"/>
    </source>
</evidence>
<dbReference type="Proteomes" id="UP000829291">
    <property type="component" value="Chromosome 2"/>
</dbReference>
<dbReference type="InterPro" id="IPR029012">
    <property type="entry name" value="Helix_hairpin_bin_sf"/>
</dbReference>
<evidence type="ECO:0000256" key="9">
    <source>
        <dbReference type="ARBA" id="ARBA00033006"/>
    </source>
</evidence>
<feature type="transmembrane region" description="Helical" evidence="10">
    <location>
        <begin position="93"/>
        <end position="113"/>
    </location>
</feature>
<evidence type="ECO:0000313" key="12">
    <source>
        <dbReference type="Proteomes" id="UP000829291"/>
    </source>
</evidence>
<evidence type="ECO:0000256" key="11">
    <source>
        <dbReference type="SAM" id="SignalP"/>
    </source>
</evidence>
<keyword evidence="12" id="KW-1185">Reference proteome</keyword>
<evidence type="ECO:0000256" key="10">
    <source>
        <dbReference type="SAM" id="Phobius"/>
    </source>
</evidence>
<keyword evidence="7 10" id="KW-0472">Membrane</keyword>
<sequence length="160" mass="18468">MNYLFIISTASCVLELVIPAIAKFLTDCITKEAESDRPLHRDLIELNRQMEQISMVDEFAKYARLQRQCNKLEAKLSTRVQALTMSRMKLRLFITYTIRILNGIIVAILLYLYRLEPIAVLPKDALWPLQNILSWPCPLENSVSLTMWLVISRLAISSLK</sequence>
<dbReference type="Pfam" id="PF04420">
    <property type="entry name" value="CHD5"/>
    <property type="match status" value="1"/>
</dbReference>
<comment type="similarity">
    <text evidence="2">Belongs to the WRB/GET1 family.</text>
</comment>
<name>A0ABM3FHW6_NEOLC</name>
<dbReference type="InterPro" id="IPR028945">
    <property type="entry name" value="Get1"/>
</dbReference>
<accession>A0ABM3FHW6</accession>
<comment type="subcellular location">
    <subcellularLocation>
        <location evidence="1">Endoplasmic reticulum membrane</location>
        <topology evidence="1">Multi-pass membrane protein</topology>
    </subcellularLocation>
</comment>
<keyword evidence="5" id="KW-0256">Endoplasmic reticulum</keyword>
<feature type="chain" id="PRO_5046103548" description="Guided entry of tail-anchored proteins factor 1" evidence="11">
    <location>
        <begin position="23"/>
        <end position="160"/>
    </location>
</feature>
<keyword evidence="11" id="KW-0732">Signal</keyword>
<dbReference type="PANTHER" id="PTHR42650">
    <property type="entry name" value="TAIL-ANCHORED PROTEIN INSERTION RECEPTOR WRB"/>
    <property type="match status" value="1"/>
</dbReference>
<dbReference type="RefSeq" id="XP_046587610.1">
    <property type="nucleotide sequence ID" value="XM_046731654.1"/>
</dbReference>
<evidence type="ECO:0000256" key="7">
    <source>
        <dbReference type="ARBA" id="ARBA00023136"/>
    </source>
</evidence>